<organism evidence="2 3">
    <name type="scientific">Streptomyces thermocarboxydus</name>
    <dbReference type="NCBI Taxonomy" id="59299"/>
    <lineage>
        <taxon>Bacteria</taxon>
        <taxon>Bacillati</taxon>
        <taxon>Actinomycetota</taxon>
        <taxon>Actinomycetes</taxon>
        <taxon>Kitasatosporales</taxon>
        <taxon>Streptomycetaceae</taxon>
        <taxon>Streptomyces</taxon>
    </lineage>
</organism>
<dbReference type="Proteomes" id="UP001257895">
    <property type="component" value="Unassembled WGS sequence"/>
</dbReference>
<keyword evidence="3" id="KW-1185">Reference proteome</keyword>
<gene>
    <name evidence="2" type="primary">tgmA</name>
    <name evidence="2" type="ORF">QNO05_31365</name>
</gene>
<dbReference type="RefSeq" id="WP_346082814.1">
    <property type="nucleotide sequence ID" value="NZ_BAAAGV010000008.1"/>
</dbReference>
<feature type="region of interest" description="Disordered" evidence="1">
    <location>
        <begin position="39"/>
        <end position="73"/>
    </location>
</feature>
<evidence type="ECO:0000313" key="3">
    <source>
        <dbReference type="Proteomes" id="UP001257895"/>
    </source>
</evidence>
<dbReference type="InterPro" id="IPR026496">
    <property type="entry name" value="GRASP_targ"/>
</dbReference>
<evidence type="ECO:0000256" key="1">
    <source>
        <dbReference type="SAM" id="MobiDB-lite"/>
    </source>
</evidence>
<reference evidence="2 3" key="1">
    <citation type="submission" date="2023-05" db="EMBL/GenBank/DDBJ databases">
        <title>Streptomyces fuscus sp. nov., a brown-black pigment producing actinomyces isolated from dry sand of Sea duck farm.</title>
        <authorList>
            <person name="Xie J."/>
            <person name="Shen N."/>
        </authorList>
    </citation>
    <scope>NUCLEOTIDE SEQUENCE [LARGE SCALE GENOMIC DNA]</scope>
    <source>
        <strain evidence="2 3">CGMCC 4.1883</strain>
    </source>
</reference>
<dbReference type="NCBIfam" id="TIGR04186">
    <property type="entry name" value="GRASP_targ"/>
    <property type="match status" value="1"/>
</dbReference>
<name>A0ABU3JH02_9ACTN</name>
<protein>
    <submittedName>
        <fullName evidence="2">ATP-grasp-modified RiPP</fullName>
    </submittedName>
</protein>
<proteinExistence type="predicted"/>
<sequence>MATATIPFAARSAAPPCLVTTSIDGVTWDPDRQINVAGDGQPWHTKPMAASCTDTNQDGKGDDVNDPYYAPTS</sequence>
<accession>A0ABU3JH02</accession>
<comment type="caution">
    <text evidence="2">The sequence shown here is derived from an EMBL/GenBank/DDBJ whole genome shotgun (WGS) entry which is preliminary data.</text>
</comment>
<evidence type="ECO:0000313" key="2">
    <source>
        <dbReference type="EMBL" id="MDT6974327.1"/>
    </source>
</evidence>
<dbReference type="EMBL" id="JASKMB010000046">
    <property type="protein sequence ID" value="MDT6974327.1"/>
    <property type="molecule type" value="Genomic_DNA"/>
</dbReference>